<dbReference type="EMBL" id="JAHRIP010010166">
    <property type="protein sequence ID" value="MEQ2283525.1"/>
    <property type="molecule type" value="Genomic_DNA"/>
</dbReference>
<keyword evidence="3" id="KW-1185">Reference proteome</keyword>
<comment type="caution">
    <text evidence="2">The sequence shown here is derived from an EMBL/GenBank/DDBJ whole genome shotgun (WGS) entry which is preliminary data.</text>
</comment>
<gene>
    <name evidence="2" type="ORF">AMECASPLE_012255</name>
</gene>
<evidence type="ECO:0000256" key="1">
    <source>
        <dbReference type="SAM" id="MobiDB-lite"/>
    </source>
</evidence>
<name>A0ABV0XPZ2_9TELE</name>
<reference evidence="2 3" key="1">
    <citation type="submission" date="2021-06" db="EMBL/GenBank/DDBJ databases">
        <authorList>
            <person name="Palmer J.M."/>
        </authorList>
    </citation>
    <scope>NUCLEOTIDE SEQUENCE [LARGE SCALE GENOMIC DNA]</scope>
    <source>
        <strain evidence="2 3">AS_MEX2019</strain>
        <tissue evidence="2">Muscle</tissue>
    </source>
</reference>
<dbReference type="Proteomes" id="UP001469553">
    <property type="component" value="Unassembled WGS sequence"/>
</dbReference>
<accession>A0ABV0XPZ2</accession>
<sequence length="119" mass="13669">MKTKEHIDRQGKESINQRRSHGNSGRASEIQTSDVRLNQEDNICHELHKSGLYGRVTRRKFKSQYLNFAASHPGKRVEQGVLVKTSPQLNFWGFIQNPTSEGQVTMNTPLTQHLHSDTW</sequence>
<evidence type="ECO:0000313" key="3">
    <source>
        <dbReference type="Proteomes" id="UP001469553"/>
    </source>
</evidence>
<protein>
    <submittedName>
        <fullName evidence="2">Uncharacterized protein</fullName>
    </submittedName>
</protein>
<proteinExistence type="predicted"/>
<feature type="region of interest" description="Disordered" evidence="1">
    <location>
        <begin position="1"/>
        <end position="32"/>
    </location>
</feature>
<feature type="compositionally biased region" description="Basic and acidic residues" evidence="1">
    <location>
        <begin position="1"/>
        <end position="16"/>
    </location>
</feature>
<organism evidence="2 3">
    <name type="scientific">Ameca splendens</name>
    <dbReference type="NCBI Taxonomy" id="208324"/>
    <lineage>
        <taxon>Eukaryota</taxon>
        <taxon>Metazoa</taxon>
        <taxon>Chordata</taxon>
        <taxon>Craniata</taxon>
        <taxon>Vertebrata</taxon>
        <taxon>Euteleostomi</taxon>
        <taxon>Actinopterygii</taxon>
        <taxon>Neopterygii</taxon>
        <taxon>Teleostei</taxon>
        <taxon>Neoteleostei</taxon>
        <taxon>Acanthomorphata</taxon>
        <taxon>Ovalentaria</taxon>
        <taxon>Atherinomorphae</taxon>
        <taxon>Cyprinodontiformes</taxon>
        <taxon>Goodeidae</taxon>
        <taxon>Ameca</taxon>
    </lineage>
</organism>
<feature type="compositionally biased region" description="Polar residues" evidence="1">
    <location>
        <begin position="22"/>
        <end position="32"/>
    </location>
</feature>
<evidence type="ECO:0000313" key="2">
    <source>
        <dbReference type="EMBL" id="MEQ2283525.1"/>
    </source>
</evidence>